<dbReference type="OrthoDB" id="8993739at2"/>
<dbReference type="EMBL" id="FXZK01000013">
    <property type="protein sequence ID" value="SMY09833.1"/>
    <property type="molecule type" value="Genomic_DNA"/>
</dbReference>
<dbReference type="RefSeq" id="WP_093994007.1">
    <property type="nucleotide sequence ID" value="NZ_FXZK01000013.1"/>
</dbReference>
<evidence type="ECO:0000313" key="3">
    <source>
        <dbReference type="EMBL" id="SMY09833.1"/>
    </source>
</evidence>
<dbReference type="InterPro" id="IPR036188">
    <property type="entry name" value="FAD/NAD-bd_sf"/>
</dbReference>
<dbReference type="PANTHER" id="PTHR13847">
    <property type="entry name" value="SARCOSINE DEHYDROGENASE-RELATED"/>
    <property type="match status" value="1"/>
</dbReference>
<keyword evidence="4" id="KW-1185">Reference proteome</keyword>
<protein>
    <submittedName>
        <fullName evidence="3">Gamma-glutamylputrescine oxidoreductase</fullName>
        <ecNumber evidence="3">1.4.3.-</ecNumber>
    </submittedName>
</protein>
<dbReference type="AlphaFoldDB" id="A0A238LJW4"/>
<keyword evidence="1 3" id="KW-0560">Oxidoreductase</keyword>
<dbReference type="Pfam" id="PF01266">
    <property type="entry name" value="DAO"/>
    <property type="match status" value="1"/>
</dbReference>
<feature type="domain" description="FAD dependent oxidoreductase" evidence="2">
    <location>
        <begin position="10"/>
        <end position="354"/>
    </location>
</feature>
<evidence type="ECO:0000259" key="2">
    <source>
        <dbReference type="Pfam" id="PF01266"/>
    </source>
</evidence>
<evidence type="ECO:0000313" key="4">
    <source>
        <dbReference type="Proteomes" id="UP000201613"/>
    </source>
</evidence>
<dbReference type="PANTHER" id="PTHR13847:SF289">
    <property type="entry name" value="GLYCINE OXIDASE"/>
    <property type="match status" value="1"/>
</dbReference>
<dbReference type="Proteomes" id="UP000201613">
    <property type="component" value="Unassembled WGS sequence"/>
</dbReference>
<reference evidence="3 4" key="1">
    <citation type="submission" date="2017-05" db="EMBL/GenBank/DDBJ databases">
        <authorList>
            <person name="Song R."/>
            <person name="Chenine A.L."/>
            <person name="Ruprecht R.M."/>
        </authorList>
    </citation>
    <scope>NUCLEOTIDE SEQUENCE [LARGE SCALE GENOMIC DNA]</scope>
    <source>
        <strain evidence="3 4">CECT 8899</strain>
    </source>
</reference>
<dbReference type="SUPFAM" id="SSF51905">
    <property type="entry name" value="FAD/NAD(P)-binding domain"/>
    <property type="match status" value="1"/>
</dbReference>
<gene>
    <name evidence="3" type="primary">puuB_3</name>
    <name evidence="3" type="ORF">LOM8899_04005</name>
</gene>
<accession>A0A238LJW4</accession>
<dbReference type="Gene3D" id="3.30.9.10">
    <property type="entry name" value="D-Amino Acid Oxidase, subunit A, domain 2"/>
    <property type="match status" value="1"/>
</dbReference>
<name>A0A238LJW4_9RHOB</name>
<dbReference type="GO" id="GO:0005737">
    <property type="term" value="C:cytoplasm"/>
    <property type="evidence" value="ECO:0007669"/>
    <property type="project" value="TreeGrafter"/>
</dbReference>
<dbReference type="Gene3D" id="3.50.50.60">
    <property type="entry name" value="FAD/NAD(P)-binding domain"/>
    <property type="match status" value="1"/>
</dbReference>
<proteinExistence type="predicted"/>
<dbReference type="EC" id="1.4.3.-" evidence="3"/>
<dbReference type="GO" id="GO:0016491">
    <property type="term" value="F:oxidoreductase activity"/>
    <property type="evidence" value="ECO:0007669"/>
    <property type="project" value="UniProtKB-KW"/>
</dbReference>
<evidence type="ECO:0000256" key="1">
    <source>
        <dbReference type="ARBA" id="ARBA00023002"/>
    </source>
</evidence>
<sequence>MTTNSSPLCVGIIGGGIFGVATAWHLARAGAEIVLLNDGPLANGASCRSIAWLNSANRRSQEYHTLRLLGMDRWRSFRSHRPETHGFLRFDGGLRWKSLIDGATLEETLHYEQGIGYDSEWVDSDEISRRVAGVDPKSVNNGHAIFNAGEGWVDLPSVIGLMAKEILALGGKIVEDAGKSEIETASGRVTAVRTAGGERFSVDAALLATGPSVPEAVRDLGMPMGDDSPVSLLILTKPVASGLRAVLNTPRAAVRPAVNNCLAIDSGWVERAMVIHEDGSFEYSDDDVQTLLSEAEKLIRGNPKLEIDSIGVGRKPIPGGGEPVVGALDGIDGYYVAFSHSGATLGLILPELLAREILGGEPSSLFETFRPGRYAA</sequence>
<organism evidence="3 4">
    <name type="scientific">Flavimaricola marinus</name>
    <dbReference type="NCBI Taxonomy" id="1819565"/>
    <lineage>
        <taxon>Bacteria</taxon>
        <taxon>Pseudomonadati</taxon>
        <taxon>Pseudomonadota</taxon>
        <taxon>Alphaproteobacteria</taxon>
        <taxon>Rhodobacterales</taxon>
        <taxon>Paracoccaceae</taxon>
        <taxon>Flavimaricola</taxon>
    </lineage>
</organism>
<dbReference type="InterPro" id="IPR006076">
    <property type="entry name" value="FAD-dep_OxRdtase"/>
</dbReference>